<dbReference type="AlphaFoldDB" id="A0AAV7NST4"/>
<reference evidence="1" key="1">
    <citation type="journal article" date="2022" name="bioRxiv">
        <title>Sequencing and chromosome-scale assembly of the giantPleurodeles waltlgenome.</title>
        <authorList>
            <person name="Brown T."/>
            <person name="Elewa A."/>
            <person name="Iarovenko S."/>
            <person name="Subramanian E."/>
            <person name="Araus A.J."/>
            <person name="Petzold A."/>
            <person name="Susuki M."/>
            <person name="Suzuki K.-i.T."/>
            <person name="Hayashi T."/>
            <person name="Toyoda A."/>
            <person name="Oliveira C."/>
            <person name="Osipova E."/>
            <person name="Leigh N.D."/>
            <person name="Simon A."/>
            <person name="Yun M.H."/>
        </authorList>
    </citation>
    <scope>NUCLEOTIDE SEQUENCE</scope>
    <source>
        <strain evidence="1">20211129_DDA</strain>
        <tissue evidence="1">Liver</tissue>
    </source>
</reference>
<evidence type="ECO:0000313" key="1">
    <source>
        <dbReference type="EMBL" id="KAJ1118951.1"/>
    </source>
</evidence>
<proteinExistence type="predicted"/>
<organism evidence="1 2">
    <name type="scientific">Pleurodeles waltl</name>
    <name type="common">Iberian ribbed newt</name>
    <dbReference type="NCBI Taxonomy" id="8319"/>
    <lineage>
        <taxon>Eukaryota</taxon>
        <taxon>Metazoa</taxon>
        <taxon>Chordata</taxon>
        <taxon>Craniata</taxon>
        <taxon>Vertebrata</taxon>
        <taxon>Euteleostomi</taxon>
        <taxon>Amphibia</taxon>
        <taxon>Batrachia</taxon>
        <taxon>Caudata</taxon>
        <taxon>Salamandroidea</taxon>
        <taxon>Salamandridae</taxon>
        <taxon>Pleurodelinae</taxon>
        <taxon>Pleurodeles</taxon>
    </lineage>
</organism>
<protein>
    <submittedName>
        <fullName evidence="1">Uncharacterized protein</fullName>
    </submittedName>
</protein>
<dbReference type="Proteomes" id="UP001066276">
    <property type="component" value="Chromosome 8"/>
</dbReference>
<accession>A0AAV7NST4</accession>
<dbReference type="EMBL" id="JANPWB010000012">
    <property type="protein sequence ID" value="KAJ1118951.1"/>
    <property type="molecule type" value="Genomic_DNA"/>
</dbReference>
<gene>
    <name evidence="1" type="ORF">NDU88_007138</name>
</gene>
<comment type="caution">
    <text evidence="1">The sequence shown here is derived from an EMBL/GenBank/DDBJ whole genome shotgun (WGS) entry which is preliminary data.</text>
</comment>
<sequence>MLGYAIGVDENSQGEELQVVSGGHGVRLHGVACGSGLDIGMHASLYPLGSDLRLQLGSGVFRLRDPESKFSVVVPKESRFFTDFCNEHLNRCVQGFNGLQDGI</sequence>
<evidence type="ECO:0000313" key="2">
    <source>
        <dbReference type="Proteomes" id="UP001066276"/>
    </source>
</evidence>
<name>A0AAV7NST4_PLEWA</name>
<keyword evidence="2" id="KW-1185">Reference proteome</keyword>